<sequence>MGKMICAVLLGLCLHAPHAGAQVLWEGASYGMSPAQVQQRFPRAQMPEVPDKLAGGEVEGLRLADVRMAGHAFTASFFFGHDGLMQVMLGLDGMPAQADGMRAFEAVAGELGAAHGKPHSSEWTHAPFQRRTAQWMVDGATVKVFYMDVGTASIVNVIHQARAPDAPPGPRLRTPTGSGRTGEAGRRGE</sequence>
<proteinExistence type="predicted"/>
<reference evidence="3 4" key="1">
    <citation type="submission" date="2019-08" db="EMBL/GenBank/DDBJ databases">
        <title>Luteimonas viscosus sp. nov., isolated from soil of a sunflower field.</title>
        <authorList>
            <person name="Jianli Z."/>
            <person name="Ying Z."/>
        </authorList>
    </citation>
    <scope>NUCLEOTIDE SEQUENCE [LARGE SCALE GENOMIC DNA]</scope>
    <source>
        <strain evidence="3 4">XBU10</strain>
    </source>
</reference>
<dbReference type="EMBL" id="VTFT01000001">
    <property type="protein sequence ID" value="TYT26979.1"/>
    <property type="molecule type" value="Genomic_DNA"/>
</dbReference>
<comment type="caution">
    <text evidence="3">The sequence shown here is derived from an EMBL/GenBank/DDBJ whole genome shotgun (WGS) entry which is preliminary data.</text>
</comment>
<dbReference type="RefSeq" id="WP_149103532.1">
    <property type="nucleotide sequence ID" value="NZ_VTFT01000001.1"/>
</dbReference>
<dbReference type="AlphaFoldDB" id="A0A5D4XQY2"/>
<feature type="chain" id="PRO_5022807928" description="SmpA / OmlA family protein" evidence="2">
    <location>
        <begin position="22"/>
        <end position="189"/>
    </location>
</feature>
<accession>A0A5D4XQY2</accession>
<keyword evidence="4" id="KW-1185">Reference proteome</keyword>
<protein>
    <recommendedName>
        <fullName evidence="5">SmpA / OmlA family protein</fullName>
    </recommendedName>
</protein>
<evidence type="ECO:0000313" key="3">
    <source>
        <dbReference type="EMBL" id="TYT26979.1"/>
    </source>
</evidence>
<keyword evidence="2" id="KW-0732">Signal</keyword>
<evidence type="ECO:0000313" key="4">
    <source>
        <dbReference type="Proteomes" id="UP000324973"/>
    </source>
</evidence>
<feature type="region of interest" description="Disordered" evidence="1">
    <location>
        <begin position="161"/>
        <end position="189"/>
    </location>
</feature>
<organism evidence="3 4">
    <name type="scientific">Luteimonas viscosa</name>
    <dbReference type="NCBI Taxonomy" id="1132694"/>
    <lineage>
        <taxon>Bacteria</taxon>
        <taxon>Pseudomonadati</taxon>
        <taxon>Pseudomonadota</taxon>
        <taxon>Gammaproteobacteria</taxon>
        <taxon>Lysobacterales</taxon>
        <taxon>Lysobacteraceae</taxon>
        <taxon>Luteimonas</taxon>
    </lineage>
</organism>
<gene>
    <name evidence="3" type="ORF">FZO89_12310</name>
</gene>
<evidence type="ECO:0008006" key="5">
    <source>
        <dbReference type="Google" id="ProtNLM"/>
    </source>
</evidence>
<name>A0A5D4XQY2_9GAMM</name>
<feature type="signal peptide" evidence="2">
    <location>
        <begin position="1"/>
        <end position="21"/>
    </location>
</feature>
<dbReference type="OrthoDB" id="6057533at2"/>
<dbReference type="Proteomes" id="UP000324973">
    <property type="component" value="Unassembled WGS sequence"/>
</dbReference>
<evidence type="ECO:0000256" key="2">
    <source>
        <dbReference type="SAM" id="SignalP"/>
    </source>
</evidence>
<evidence type="ECO:0000256" key="1">
    <source>
        <dbReference type="SAM" id="MobiDB-lite"/>
    </source>
</evidence>